<dbReference type="InterPro" id="IPR013747">
    <property type="entry name" value="ACP_syn_III_C"/>
</dbReference>
<organism evidence="4 5">
    <name type="scientific">Aquimarina litoralis</name>
    <dbReference type="NCBI Taxonomy" id="584605"/>
    <lineage>
        <taxon>Bacteria</taxon>
        <taxon>Pseudomonadati</taxon>
        <taxon>Bacteroidota</taxon>
        <taxon>Flavobacteriia</taxon>
        <taxon>Flavobacteriales</taxon>
        <taxon>Flavobacteriaceae</taxon>
        <taxon>Aquimarina</taxon>
    </lineage>
</organism>
<dbReference type="NCBIfam" id="NF005293">
    <property type="entry name" value="PRK06816.1"/>
    <property type="match status" value="1"/>
</dbReference>
<evidence type="ECO:0000313" key="4">
    <source>
        <dbReference type="EMBL" id="GAA0723445.1"/>
    </source>
</evidence>
<dbReference type="Proteomes" id="UP001501758">
    <property type="component" value="Unassembled WGS sequence"/>
</dbReference>
<comment type="caution">
    <text evidence="4">The sequence shown here is derived from an EMBL/GenBank/DDBJ whole genome shotgun (WGS) entry which is preliminary data.</text>
</comment>
<accession>A0ABN1IXM1</accession>
<dbReference type="RefSeq" id="WP_343912809.1">
    <property type="nucleotide sequence ID" value="NZ_BAAAGE010000002.1"/>
</dbReference>
<evidence type="ECO:0000259" key="3">
    <source>
        <dbReference type="Pfam" id="PF08541"/>
    </source>
</evidence>
<evidence type="ECO:0000256" key="2">
    <source>
        <dbReference type="ARBA" id="ARBA00023315"/>
    </source>
</evidence>
<name>A0ABN1IXM1_9FLAO</name>
<feature type="domain" description="Beta-ketoacyl-[acyl-carrier-protein] synthase III C-terminal" evidence="3">
    <location>
        <begin position="282"/>
        <end position="360"/>
    </location>
</feature>
<proteinExistence type="predicted"/>
<dbReference type="Pfam" id="PF08541">
    <property type="entry name" value="ACP_syn_III_C"/>
    <property type="match status" value="1"/>
</dbReference>
<keyword evidence="5" id="KW-1185">Reference proteome</keyword>
<dbReference type="CDD" id="cd00827">
    <property type="entry name" value="init_cond_enzymes"/>
    <property type="match status" value="1"/>
</dbReference>
<protein>
    <submittedName>
        <fullName evidence="4">Beta-ketoacyl-ACP synthase III</fullName>
    </submittedName>
</protein>
<sequence>MKNVYITKTGHFLPNEPVSNDEMEKRLGMIDDQPSRARRIVLRNNGIKQRYYAVDNEGNVTHNNAELTKEAVKSLCKDGFTEKQIELLSCGTTGPDNLLPSHASMVHGLLDTESIELNSASGVCCSGMSALKYGFLSVKSGNTNNAICTGSERSSSWMQSQKYNEEIENLKSLEETPVIGFKKDFLRWMLSDGAGAFLLESEPGDDLSLRIDWMQAYSYAYELEACMYAGGEKQEDGSLKPWTDYTPKDWLNDSIFSLKQDVKVLDEHVVKKAILSLKDAITKNDLDINDVDYFLPHMSSFYFEDKLDDEMKEQGVGIDKKKWFTNLKDVGNVGSASIYLMVDELKNSGKLKKGEKILLLVPESGRFSYFHILLTVC</sequence>
<keyword evidence="1" id="KW-0808">Transferase</keyword>
<dbReference type="Gene3D" id="3.40.47.10">
    <property type="match status" value="2"/>
</dbReference>
<dbReference type="EMBL" id="BAAAGE010000002">
    <property type="protein sequence ID" value="GAA0723445.1"/>
    <property type="molecule type" value="Genomic_DNA"/>
</dbReference>
<dbReference type="PANTHER" id="PTHR34069:SF2">
    <property type="entry name" value="BETA-KETOACYL-[ACYL-CARRIER-PROTEIN] SYNTHASE III"/>
    <property type="match status" value="1"/>
</dbReference>
<gene>
    <name evidence="4" type="ORF">GCM10009430_26910</name>
</gene>
<keyword evidence="2" id="KW-0012">Acyltransferase</keyword>
<evidence type="ECO:0000313" key="5">
    <source>
        <dbReference type="Proteomes" id="UP001501758"/>
    </source>
</evidence>
<evidence type="ECO:0000256" key="1">
    <source>
        <dbReference type="ARBA" id="ARBA00022679"/>
    </source>
</evidence>
<reference evidence="4 5" key="1">
    <citation type="journal article" date="2019" name="Int. J. Syst. Evol. Microbiol.">
        <title>The Global Catalogue of Microorganisms (GCM) 10K type strain sequencing project: providing services to taxonomists for standard genome sequencing and annotation.</title>
        <authorList>
            <consortium name="The Broad Institute Genomics Platform"/>
            <consortium name="The Broad Institute Genome Sequencing Center for Infectious Disease"/>
            <person name="Wu L."/>
            <person name="Ma J."/>
        </authorList>
    </citation>
    <scope>NUCLEOTIDE SEQUENCE [LARGE SCALE GENOMIC DNA]</scope>
    <source>
        <strain evidence="4 5">JCM 15974</strain>
    </source>
</reference>
<dbReference type="InterPro" id="IPR016039">
    <property type="entry name" value="Thiolase-like"/>
</dbReference>
<dbReference type="PANTHER" id="PTHR34069">
    <property type="entry name" value="3-OXOACYL-[ACYL-CARRIER-PROTEIN] SYNTHASE 3"/>
    <property type="match status" value="1"/>
</dbReference>
<dbReference type="SUPFAM" id="SSF53901">
    <property type="entry name" value="Thiolase-like"/>
    <property type="match status" value="2"/>
</dbReference>